<evidence type="ECO:0000256" key="1">
    <source>
        <dbReference type="ARBA" id="ARBA00004123"/>
    </source>
</evidence>
<dbReference type="Pfam" id="PF16050">
    <property type="entry name" value="CDC73_N"/>
    <property type="match status" value="1"/>
</dbReference>
<evidence type="ECO:0000313" key="9">
    <source>
        <dbReference type="Proteomes" id="UP001497512"/>
    </source>
</evidence>
<dbReference type="Proteomes" id="UP001497512">
    <property type="component" value="Chromosome 3"/>
</dbReference>
<dbReference type="PANTHER" id="PTHR12466:SF8">
    <property type="entry name" value="PARAFIBROMIN"/>
    <property type="match status" value="1"/>
</dbReference>
<feature type="compositionally biased region" description="Basic and acidic residues" evidence="5">
    <location>
        <begin position="214"/>
        <end position="225"/>
    </location>
</feature>
<evidence type="ECO:0000313" key="8">
    <source>
        <dbReference type="EMBL" id="CAK9218637.1"/>
    </source>
</evidence>
<evidence type="ECO:0000256" key="2">
    <source>
        <dbReference type="ARBA" id="ARBA00010427"/>
    </source>
</evidence>
<dbReference type="PANTHER" id="PTHR12466">
    <property type="entry name" value="CDC73 DOMAIN PROTEIN"/>
    <property type="match status" value="1"/>
</dbReference>
<dbReference type="Pfam" id="PF05179">
    <property type="entry name" value="CDC73_C"/>
    <property type="match status" value="1"/>
</dbReference>
<keyword evidence="3" id="KW-0804">Transcription</keyword>
<evidence type="ECO:0000256" key="5">
    <source>
        <dbReference type="SAM" id="MobiDB-lite"/>
    </source>
</evidence>
<evidence type="ECO:0000259" key="7">
    <source>
        <dbReference type="Pfam" id="PF16050"/>
    </source>
</evidence>
<gene>
    <name evidence="8" type="ORF">CSSPTR1EN2_LOCUS14084</name>
</gene>
<evidence type="ECO:0008006" key="10">
    <source>
        <dbReference type="Google" id="ProtNLM"/>
    </source>
</evidence>
<dbReference type="EMBL" id="OZ019895">
    <property type="protein sequence ID" value="CAK9218637.1"/>
    <property type="molecule type" value="Genomic_DNA"/>
</dbReference>
<dbReference type="Gene3D" id="3.40.50.11990">
    <property type="entry name" value="RNA polymerase II accessory factor, Cdc73 C-terminal domain"/>
    <property type="match status" value="1"/>
</dbReference>
<feature type="domain" description="Cell division control protein 73 C-terminal" evidence="6">
    <location>
        <begin position="313"/>
        <end position="464"/>
    </location>
</feature>
<evidence type="ECO:0000256" key="4">
    <source>
        <dbReference type="ARBA" id="ARBA00023242"/>
    </source>
</evidence>
<proteinExistence type="inferred from homology"/>
<organism evidence="8 9">
    <name type="scientific">Sphagnum troendelagicum</name>
    <dbReference type="NCBI Taxonomy" id="128251"/>
    <lineage>
        <taxon>Eukaryota</taxon>
        <taxon>Viridiplantae</taxon>
        <taxon>Streptophyta</taxon>
        <taxon>Embryophyta</taxon>
        <taxon>Bryophyta</taxon>
        <taxon>Sphagnophytina</taxon>
        <taxon>Sphagnopsida</taxon>
        <taxon>Sphagnales</taxon>
        <taxon>Sphagnaceae</taxon>
        <taxon>Sphagnum</taxon>
    </lineage>
</organism>
<evidence type="ECO:0000256" key="3">
    <source>
        <dbReference type="ARBA" id="ARBA00023163"/>
    </source>
</evidence>
<keyword evidence="9" id="KW-1185">Reference proteome</keyword>
<keyword evidence="4" id="KW-0539">Nucleus</keyword>
<feature type="region of interest" description="Disordered" evidence="5">
    <location>
        <begin position="214"/>
        <end position="239"/>
    </location>
</feature>
<dbReference type="InterPro" id="IPR007852">
    <property type="entry name" value="Cdc73/Parafibromin"/>
</dbReference>
<name>A0ABP0UDL5_9BRYO</name>
<dbReference type="InterPro" id="IPR032041">
    <property type="entry name" value="Cdc73_N"/>
</dbReference>
<reference evidence="8" key="1">
    <citation type="submission" date="2024-02" db="EMBL/GenBank/DDBJ databases">
        <authorList>
            <consortium name="ELIXIR-Norway"/>
            <consortium name="Elixir Norway"/>
        </authorList>
    </citation>
    <scope>NUCLEOTIDE SEQUENCE</scope>
</reference>
<protein>
    <recommendedName>
        <fullName evidence="10">PHP</fullName>
    </recommendedName>
</protein>
<feature type="domain" description="Paf1 complex subunit Cdc73 N-terminal" evidence="7">
    <location>
        <begin position="2"/>
        <end position="141"/>
    </location>
</feature>
<dbReference type="InterPro" id="IPR038103">
    <property type="entry name" value="CDC73_C_sf"/>
</dbReference>
<accession>A0ABP0UDL5</accession>
<comment type="subcellular location">
    <subcellularLocation>
        <location evidence="1">Nucleus</location>
    </subcellularLocation>
</comment>
<comment type="similarity">
    <text evidence="2">Belongs to the CDC73 family.</text>
</comment>
<dbReference type="InterPro" id="IPR031336">
    <property type="entry name" value="CDC73_C"/>
</dbReference>
<evidence type="ECO:0000259" key="6">
    <source>
        <dbReference type="Pfam" id="PF05179"/>
    </source>
</evidence>
<sequence length="475" mass="54634">MDPLSVLRDYTVRGDLENVKLVGDEYHFGDDYRFPRGIETAYRSKQGGFYNLESLVFFVTNTHLRHTDYMQLVRSAKLQIVTFTDRKPLQDYLEGKVATNDAIELLPPAPAILSSRDEWGGGGAVKHSRGDQDALVQQRVDEAAYPASKKFRTHAADGQEDESNYPHEDKVVSAIDLIREREWPVRDRESILLCHNKNFEGMLLLLNRREDEKKAETEMRKEPGKSSEALMMPGSNNPASRYVNVEEKRFWKDHLGTDVAEELGIDPSQSYIADHKKKDASRLKPELKHHRPHQHPYHQPSVPNLKVKAEGGHPIIIVPNASQTLINTYNVKEFLEDGTYVAPDVKAKTLSKRPENVLIQRKMGRHRPVTYEVQDKPASMPSKDWDRVVAVFVLGKDWQFKDWPFKDHVEIFIKLMGVFLRFEDDSVESAKAAMQWNVKIISLSKHKRHKDKTAVLEFWDGLDASIRSRKLNLVY</sequence>